<organism evidence="1 2">
    <name type="scientific">Pseudomonas putida</name>
    <name type="common">Arthrobacter siderocapsulatus</name>
    <dbReference type="NCBI Taxonomy" id="303"/>
    <lineage>
        <taxon>Bacteria</taxon>
        <taxon>Pseudomonadati</taxon>
        <taxon>Pseudomonadota</taxon>
        <taxon>Gammaproteobacteria</taxon>
        <taxon>Pseudomonadales</taxon>
        <taxon>Pseudomonadaceae</taxon>
        <taxon>Pseudomonas</taxon>
    </lineage>
</organism>
<evidence type="ECO:0000313" key="2">
    <source>
        <dbReference type="Proteomes" id="UP000637061"/>
    </source>
</evidence>
<reference evidence="1" key="1">
    <citation type="submission" date="2020-12" db="EMBL/GenBank/DDBJ databases">
        <title>Enhanced detection system for hospital associated transmission using whole genome sequencing surveillance.</title>
        <authorList>
            <person name="Harrison L.H."/>
            <person name="Van Tyne D."/>
            <person name="Marsh J.W."/>
            <person name="Griffith M.P."/>
            <person name="Snyder D.J."/>
            <person name="Cooper V.S."/>
            <person name="Mustapha M."/>
        </authorList>
    </citation>
    <scope>NUCLEOTIDE SEQUENCE</scope>
    <source>
        <strain evidence="1">PSB00042</strain>
    </source>
</reference>
<dbReference type="EMBL" id="JAEHTE010000002">
    <property type="protein sequence ID" value="MBI6883025.1"/>
    <property type="molecule type" value="Genomic_DNA"/>
</dbReference>
<accession>A0A8I1EC15</accession>
<name>A0A8I1EC15_PSEPU</name>
<proteinExistence type="predicted"/>
<dbReference type="RefSeq" id="WP_198746641.1">
    <property type="nucleotide sequence ID" value="NZ_JAEHTE010000002.1"/>
</dbReference>
<gene>
    <name evidence="1" type="ORF">JEU22_03785</name>
</gene>
<evidence type="ECO:0000313" key="1">
    <source>
        <dbReference type="EMBL" id="MBI6883025.1"/>
    </source>
</evidence>
<dbReference type="Proteomes" id="UP000637061">
    <property type="component" value="Unassembled WGS sequence"/>
</dbReference>
<protein>
    <submittedName>
        <fullName evidence="1">Uncharacterized protein</fullName>
    </submittedName>
</protein>
<sequence>MEITSSLEPGTKVRYTELRVSRMDERGKKRFNGQVGVITGYRAQSSELPEPIVTFPKFGRFKEEKIFEVPWKDIELAE</sequence>
<dbReference type="AlphaFoldDB" id="A0A8I1EC15"/>
<comment type="caution">
    <text evidence="1">The sequence shown here is derived from an EMBL/GenBank/DDBJ whole genome shotgun (WGS) entry which is preliminary data.</text>
</comment>